<keyword evidence="8" id="KW-1185">Reference proteome</keyword>
<sequence>MPHLRNPMTPRPVTAVHLTQEALRVITDELRTADRTRETGGILLGHHVHDTVTVQHAGTPGPEAIQTPTYFLRDLAHAQTLADQAHAQDHSVWIGEWHTHPTSRPVPSPRDATTYHQLLNDPELAFHSFIAVILGPRGPHRDMAAWTCHNNTITQVAVHDLPRQPRHR</sequence>
<dbReference type="Gene3D" id="3.40.140.10">
    <property type="entry name" value="Cytidine Deaminase, domain 2"/>
    <property type="match status" value="1"/>
</dbReference>
<evidence type="ECO:0000256" key="5">
    <source>
        <dbReference type="ARBA" id="ARBA00023049"/>
    </source>
</evidence>
<dbReference type="Pfam" id="PF14464">
    <property type="entry name" value="Prok-JAB"/>
    <property type="match status" value="1"/>
</dbReference>
<keyword evidence="5" id="KW-0482">Metalloprotease</keyword>
<proteinExistence type="predicted"/>
<dbReference type="PROSITE" id="PS50249">
    <property type="entry name" value="MPN"/>
    <property type="match status" value="1"/>
</dbReference>
<dbReference type="SUPFAM" id="SSF102712">
    <property type="entry name" value="JAB1/MPN domain"/>
    <property type="match status" value="1"/>
</dbReference>
<dbReference type="InterPro" id="IPR028090">
    <property type="entry name" value="JAB_dom_prok"/>
</dbReference>
<dbReference type="Proteomes" id="UP001224433">
    <property type="component" value="Chromosome"/>
</dbReference>
<evidence type="ECO:0000313" key="7">
    <source>
        <dbReference type="EMBL" id="WLQ67556.1"/>
    </source>
</evidence>
<keyword evidence="1" id="KW-0645">Protease</keyword>
<feature type="domain" description="MPN" evidence="6">
    <location>
        <begin position="16"/>
        <end position="149"/>
    </location>
</feature>
<keyword evidence="2" id="KW-0479">Metal-binding</keyword>
<name>A0ABY9JLK4_9ACTN</name>
<evidence type="ECO:0000256" key="2">
    <source>
        <dbReference type="ARBA" id="ARBA00022723"/>
    </source>
</evidence>
<evidence type="ECO:0000313" key="8">
    <source>
        <dbReference type="Proteomes" id="UP001224433"/>
    </source>
</evidence>
<evidence type="ECO:0000256" key="4">
    <source>
        <dbReference type="ARBA" id="ARBA00022833"/>
    </source>
</evidence>
<evidence type="ECO:0000256" key="3">
    <source>
        <dbReference type="ARBA" id="ARBA00022801"/>
    </source>
</evidence>
<dbReference type="InterPro" id="IPR037518">
    <property type="entry name" value="MPN"/>
</dbReference>
<organism evidence="7 8">
    <name type="scientific">Streptomyces glycanivorans</name>
    <dbReference type="NCBI Taxonomy" id="3033808"/>
    <lineage>
        <taxon>Bacteria</taxon>
        <taxon>Bacillati</taxon>
        <taxon>Actinomycetota</taxon>
        <taxon>Actinomycetes</taxon>
        <taxon>Kitasatosporales</taxon>
        <taxon>Streptomycetaceae</taxon>
        <taxon>Streptomyces</taxon>
    </lineage>
</organism>
<gene>
    <name evidence="7" type="ORF">P8A20_30085</name>
</gene>
<reference evidence="7 8" key="1">
    <citation type="submission" date="2023-03" db="EMBL/GenBank/DDBJ databases">
        <title>Isolation and description of six Streptomyces strains from soil environments, able to metabolize different microbial glucans.</title>
        <authorList>
            <person name="Widen T."/>
            <person name="Larsbrink J."/>
        </authorList>
    </citation>
    <scope>NUCLEOTIDE SEQUENCE [LARGE SCALE GENOMIC DNA]</scope>
    <source>
        <strain evidence="7 8">Alt3</strain>
    </source>
</reference>
<accession>A0ABY9JLK4</accession>
<protein>
    <submittedName>
        <fullName evidence="7">Mov34/MPN/PAD-1 family protein</fullName>
    </submittedName>
</protein>
<dbReference type="RefSeq" id="WP_306104561.1">
    <property type="nucleotide sequence ID" value="NZ_CP120983.1"/>
</dbReference>
<keyword evidence="4" id="KW-0862">Zinc</keyword>
<evidence type="ECO:0000259" key="6">
    <source>
        <dbReference type="PROSITE" id="PS50249"/>
    </source>
</evidence>
<dbReference type="EMBL" id="CP120983">
    <property type="protein sequence ID" value="WLQ67556.1"/>
    <property type="molecule type" value="Genomic_DNA"/>
</dbReference>
<evidence type="ECO:0000256" key="1">
    <source>
        <dbReference type="ARBA" id="ARBA00022670"/>
    </source>
</evidence>
<keyword evidence="3" id="KW-0378">Hydrolase</keyword>